<evidence type="ECO:0000313" key="2">
    <source>
        <dbReference type="EMBL" id="GBO07697.1"/>
    </source>
</evidence>
<comment type="caution">
    <text evidence="2">The sequence shown here is derived from an EMBL/GenBank/DDBJ whole genome shotgun (WGS) entry which is preliminary data.</text>
</comment>
<evidence type="ECO:0000313" key="3">
    <source>
        <dbReference type="Proteomes" id="UP000499080"/>
    </source>
</evidence>
<name>A0A4Y2U828_ARAVE</name>
<gene>
    <name evidence="2" type="ORF">AVEN_188489_1</name>
</gene>
<feature type="non-terminal residue" evidence="2">
    <location>
        <position position="1"/>
    </location>
</feature>
<evidence type="ECO:0000256" key="1">
    <source>
        <dbReference type="SAM" id="MobiDB-lite"/>
    </source>
</evidence>
<reference evidence="2 3" key="1">
    <citation type="journal article" date="2019" name="Sci. Rep.">
        <title>Orb-weaving spider Araneus ventricosus genome elucidates the spidroin gene catalogue.</title>
        <authorList>
            <person name="Kono N."/>
            <person name="Nakamura H."/>
            <person name="Ohtoshi R."/>
            <person name="Moran D.A.P."/>
            <person name="Shinohara A."/>
            <person name="Yoshida Y."/>
            <person name="Fujiwara M."/>
            <person name="Mori M."/>
            <person name="Tomita M."/>
            <person name="Arakawa K."/>
        </authorList>
    </citation>
    <scope>NUCLEOTIDE SEQUENCE [LARGE SCALE GENOMIC DNA]</scope>
</reference>
<protein>
    <submittedName>
        <fullName evidence="2">Uncharacterized protein</fullName>
    </submittedName>
</protein>
<sequence>SKDLGSKHDSTEDLPVWGLLHTKSYIVAKLPPIGAARKFGEGLPARVTSTSSDCGSKLRGPSLNSPRVGSKRDVNIT</sequence>
<accession>A0A4Y2U828</accession>
<organism evidence="2 3">
    <name type="scientific">Araneus ventricosus</name>
    <name type="common">Orbweaver spider</name>
    <name type="synonym">Epeira ventricosa</name>
    <dbReference type="NCBI Taxonomy" id="182803"/>
    <lineage>
        <taxon>Eukaryota</taxon>
        <taxon>Metazoa</taxon>
        <taxon>Ecdysozoa</taxon>
        <taxon>Arthropoda</taxon>
        <taxon>Chelicerata</taxon>
        <taxon>Arachnida</taxon>
        <taxon>Araneae</taxon>
        <taxon>Araneomorphae</taxon>
        <taxon>Entelegynae</taxon>
        <taxon>Araneoidea</taxon>
        <taxon>Araneidae</taxon>
        <taxon>Araneus</taxon>
    </lineage>
</organism>
<feature type="region of interest" description="Disordered" evidence="1">
    <location>
        <begin position="46"/>
        <end position="77"/>
    </location>
</feature>
<dbReference type="EMBL" id="BGPR01033658">
    <property type="protein sequence ID" value="GBO07697.1"/>
    <property type="molecule type" value="Genomic_DNA"/>
</dbReference>
<dbReference type="Proteomes" id="UP000499080">
    <property type="component" value="Unassembled WGS sequence"/>
</dbReference>
<dbReference type="AlphaFoldDB" id="A0A4Y2U828"/>
<keyword evidence="3" id="KW-1185">Reference proteome</keyword>
<proteinExistence type="predicted"/>